<evidence type="ECO:0000256" key="1">
    <source>
        <dbReference type="SAM" id="MobiDB-lite"/>
    </source>
</evidence>
<feature type="region of interest" description="Disordered" evidence="1">
    <location>
        <begin position="1"/>
        <end position="53"/>
    </location>
</feature>
<keyword evidence="3" id="KW-1185">Reference proteome</keyword>
<accession>A0ABQ4B0R8</accession>
<organism evidence="2 3">
    <name type="scientific">Actinoplanes palleronii</name>
    <dbReference type="NCBI Taxonomy" id="113570"/>
    <lineage>
        <taxon>Bacteria</taxon>
        <taxon>Bacillati</taxon>
        <taxon>Actinomycetota</taxon>
        <taxon>Actinomycetes</taxon>
        <taxon>Micromonosporales</taxon>
        <taxon>Micromonosporaceae</taxon>
        <taxon>Actinoplanes</taxon>
    </lineage>
</organism>
<dbReference type="EMBL" id="BOMS01000008">
    <property type="protein sequence ID" value="GIE64267.1"/>
    <property type="molecule type" value="Genomic_DNA"/>
</dbReference>
<evidence type="ECO:0000313" key="2">
    <source>
        <dbReference type="EMBL" id="GIE64267.1"/>
    </source>
</evidence>
<proteinExistence type="predicted"/>
<name>A0ABQ4B0R8_9ACTN</name>
<dbReference type="Proteomes" id="UP000624709">
    <property type="component" value="Unassembled WGS sequence"/>
</dbReference>
<protein>
    <submittedName>
        <fullName evidence="2">Uncharacterized protein</fullName>
    </submittedName>
</protein>
<evidence type="ECO:0000313" key="3">
    <source>
        <dbReference type="Proteomes" id="UP000624709"/>
    </source>
</evidence>
<reference evidence="2 3" key="1">
    <citation type="submission" date="2021-01" db="EMBL/GenBank/DDBJ databases">
        <title>Whole genome shotgun sequence of Actinoplanes palleronii NBRC 14916.</title>
        <authorList>
            <person name="Komaki H."/>
            <person name="Tamura T."/>
        </authorList>
    </citation>
    <scope>NUCLEOTIDE SEQUENCE [LARGE SCALE GENOMIC DNA]</scope>
    <source>
        <strain evidence="2 3">NBRC 14916</strain>
    </source>
</reference>
<gene>
    <name evidence="2" type="ORF">Apa02nite_003750</name>
</gene>
<sequence length="68" mass="6772">MPQVCHAPAPAATHLGPPDRGAAPGFGWFSGVPRKLGHTPENQPGPRGALRSGVGSCVAFASRAGLGS</sequence>
<comment type="caution">
    <text evidence="2">The sequence shown here is derived from an EMBL/GenBank/DDBJ whole genome shotgun (WGS) entry which is preliminary data.</text>
</comment>